<evidence type="ECO:0000256" key="1">
    <source>
        <dbReference type="ARBA" id="ARBA00000189"/>
    </source>
</evidence>
<sequence>MVKRTSIIAVLVLGLISSCYGQATVGYYNNKCGTKDVESIIRGVAKARFSYEPAIVAFLLRLQFHDCLGDKQCDASLLLAGPGSEQTAVPNFTVKGYDLIDAIKAALEQECPGVVSCSDIIAAATRDAVVLAGGSYYDVPMGRKDGLVGLASNVDLPPPDISVANAIQYYGKEGFSALETVVLLGGHTVGVTHCSVIKDRLHNFKGTQQPDPSLDAFYVFLLGNVICPMADDMFIFLDSPNSVVTVDNSYYKMLLEHKGILPIDNAIAFDPTTSGYVNDLANNNDYFLDLFGKTIVKMGLIGVLTGNQGEIRQTLLSGLRIIYGIVSPVATVGKHVKHENKRQQKMHSSLVAAGKRKHIKHDMTYKRKI</sequence>
<dbReference type="GO" id="GO:0006979">
    <property type="term" value="P:response to oxidative stress"/>
    <property type="evidence" value="ECO:0007669"/>
    <property type="project" value="UniProtKB-UniRule"/>
</dbReference>
<comment type="caution">
    <text evidence="22">The sequence shown here is derived from an EMBL/GenBank/DDBJ whole genome shotgun (WGS) entry which is preliminary data.</text>
</comment>
<evidence type="ECO:0000256" key="4">
    <source>
        <dbReference type="ARBA" id="ARBA00012313"/>
    </source>
</evidence>
<feature type="disulfide bond" evidence="19">
    <location>
        <begin position="194"/>
        <end position="227"/>
    </location>
</feature>
<reference evidence="22" key="1">
    <citation type="journal article" date="2022" name="Cell">
        <title>Repeat-based holocentromeres influence genome architecture and karyotype evolution.</title>
        <authorList>
            <person name="Hofstatter P.G."/>
            <person name="Thangavel G."/>
            <person name="Lux T."/>
            <person name="Neumann P."/>
            <person name="Vondrak T."/>
            <person name="Novak P."/>
            <person name="Zhang M."/>
            <person name="Costa L."/>
            <person name="Castellani M."/>
            <person name="Scott A."/>
            <person name="Toegelov H."/>
            <person name="Fuchs J."/>
            <person name="Mata-Sucre Y."/>
            <person name="Dias Y."/>
            <person name="Vanzela A.L.L."/>
            <person name="Huettel B."/>
            <person name="Almeida C.C.S."/>
            <person name="Simkova H."/>
            <person name="Souza G."/>
            <person name="Pedrosa-Harand A."/>
            <person name="Macas J."/>
            <person name="Mayer K.F.X."/>
            <person name="Houben A."/>
            <person name="Marques A."/>
        </authorList>
    </citation>
    <scope>NUCLEOTIDE SEQUENCE</scope>
    <source>
        <strain evidence="22">RhyBre1mFocal</strain>
    </source>
</reference>
<dbReference type="InterPro" id="IPR019793">
    <property type="entry name" value="Peroxidases_heam-ligand_BS"/>
</dbReference>
<dbReference type="InterPro" id="IPR010255">
    <property type="entry name" value="Haem_peroxidase_sf"/>
</dbReference>
<evidence type="ECO:0000256" key="10">
    <source>
        <dbReference type="ARBA" id="ARBA00022837"/>
    </source>
</evidence>
<feature type="signal peptide" evidence="20">
    <location>
        <begin position="1"/>
        <end position="21"/>
    </location>
</feature>
<evidence type="ECO:0000256" key="12">
    <source>
        <dbReference type="ARBA" id="ARBA00023004"/>
    </source>
</evidence>
<keyword evidence="7 20" id="KW-0349">Heme</keyword>
<keyword evidence="10 17" id="KW-0106">Calcium</keyword>
<evidence type="ECO:0000313" key="22">
    <source>
        <dbReference type="EMBL" id="KAJ1693540.1"/>
    </source>
</evidence>
<dbReference type="Gene3D" id="1.10.520.10">
    <property type="match status" value="1"/>
</dbReference>
<dbReference type="Gene3D" id="1.10.420.10">
    <property type="entry name" value="Peroxidase, domain 2"/>
    <property type="match status" value="1"/>
</dbReference>
<dbReference type="Pfam" id="PF00141">
    <property type="entry name" value="peroxidase"/>
    <property type="match status" value="1"/>
</dbReference>
<feature type="binding site" evidence="17">
    <location>
        <position position="76"/>
    </location>
    <ligand>
        <name>Ca(2+)</name>
        <dbReference type="ChEBI" id="CHEBI:29108"/>
        <label>1</label>
    </ligand>
</feature>
<dbReference type="EMBL" id="JAMQYH010000003">
    <property type="protein sequence ID" value="KAJ1693540.1"/>
    <property type="molecule type" value="Genomic_DNA"/>
</dbReference>
<evidence type="ECO:0000256" key="11">
    <source>
        <dbReference type="ARBA" id="ARBA00023002"/>
    </source>
</evidence>
<keyword evidence="8 17" id="KW-0479">Metal-binding</keyword>
<evidence type="ECO:0000256" key="17">
    <source>
        <dbReference type="PIRSR" id="PIRSR600823-3"/>
    </source>
</evidence>
<evidence type="ECO:0000256" key="8">
    <source>
        <dbReference type="ARBA" id="ARBA00022723"/>
    </source>
</evidence>
<name>A0A9Q0HPW0_9POAL</name>
<proteinExistence type="inferred from homology"/>
<feature type="disulfide bond" evidence="19">
    <location>
        <begin position="67"/>
        <end position="73"/>
    </location>
</feature>
<dbReference type="GO" id="GO:0042744">
    <property type="term" value="P:hydrogen peroxide catabolic process"/>
    <property type="evidence" value="ECO:0007669"/>
    <property type="project" value="UniProtKB-KW"/>
</dbReference>
<dbReference type="PROSITE" id="PS00435">
    <property type="entry name" value="PEROXIDASE_1"/>
    <property type="match status" value="1"/>
</dbReference>
<keyword evidence="5 20" id="KW-0964">Secreted</keyword>
<dbReference type="InterPro" id="IPR000823">
    <property type="entry name" value="Peroxidase_pln"/>
</dbReference>
<comment type="catalytic activity">
    <reaction evidence="1 20">
        <text>2 a phenolic donor + H2O2 = 2 a phenolic radical donor + 2 H2O</text>
        <dbReference type="Rhea" id="RHEA:56136"/>
        <dbReference type="ChEBI" id="CHEBI:15377"/>
        <dbReference type="ChEBI" id="CHEBI:16240"/>
        <dbReference type="ChEBI" id="CHEBI:139520"/>
        <dbReference type="ChEBI" id="CHEBI:139521"/>
        <dbReference type="EC" id="1.11.1.7"/>
    </reaction>
</comment>
<dbReference type="GO" id="GO:0020037">
    <property type="term" value="F:heme binding"/>
    <property type="evidence" value="ECO:0007669"/>
    <property type="project" value="UniProtKB-UniRule"/>
</dbReference>
<dbReference type="PANTHER" id="PTHR31517">
    <property type="match status" value="1"/>
</dbReference>
<dbReference type="PRINTS" id="PR00461">
    <property type="entry name" value="PLPEROXIDASE"/>
</dbReference>
<organism evidence="22 23">
    <name type="scientific">Rhynchospora breviuscula</name>
    <dbReference type="NCBI Taxonomy" id="2022672"/>
    <lineage>
        <taxon>Eukaryota</taxon>
        <taxon>Viridiplantae</taxon>
        <taxon>Streptophyta</taxon>
        <taxon>Embryophyta</taxon>
        <taxon>Tracheophyta</taxon>
        <taxon>Spermatophyta</taxon>
        <taxon>Magnoliopsida</taxon>
        <taxon>Liliopsida</taxon>
        <taxon>Poales</taxon>
        <taxon>Cyperaceae</taxon>
        <taxon>Cyperoideae</taxon>
        <taxon>Rhynchosporeae</taxon>
        <taxon>Rhynchospora</taxon>
    </lineage>
</organism>
<keyword evidence="11 20" id="KW-0560">Oxidoreductase</keyword>
<evidence type="ECO:0000259" key="21">
    <source>
        <dbReference type="PROSITE" id="PS50873"/>
    </source>
</evidence>
<keyword evidence="12 17" id="KW-0408">Iron</keyword>
<evidence type="ECO:0000256" key="20">
    <source>
        <dbReference type="RuleBase" id="RU362060"/>
    </source>
</evidence>
<keyword evidence="9 20" id="KW-0732">Signal</keyword>
<dbReference type="GO" id="GO:0140825">
    <property type="term" value="F:lactoperoxidase activity"/>
    <property type="evidence" value="ECO:0007669"/>
    <property type="project" value="UniProtKB-EC"/>
</dbReference>
<dbReference type="GO" id="GO:0005576">
    <property type="term" value="C:extracellular region"/>
    <property type="evidence" value="ECO:0007669"/>
    <property type="project" value="UniProtKB-SubCell"/>
</dbReference>
<feature type="binding site" evidence="17">
    <location>
        <position position="188"/>
    </location>
    <ligand>
        <name>Ca(2+)</name>
        <dbReference type="ChEBI" id="CHEBI:29108"/>
        <label>2</label>
    </ligand>
</feature>
<keyword evidence="23" id="KW-1185">Reference proteome</keyword>
<comment type="function">
    <text evidence="2">Removal of H(2)O(2), oxidation of toxic reductants, biosynthesis and degradation of lignin, suberization, auxin catabolism, response to environmental stresses such as wounding, pathogen attack and oxidative stress. These functions might be dependent on each isozyme/isoform in each plant tissue.</text>
</comment>
<evidence type="ECO:0000256" key="7">
    <source>
        <dbReference type="ARBA" id="ARBA00022617"/>
    </source>
</evidence>
<feature type="binding site" description="axial binding residue" evidence="17">
    <location>
        <position position="187"/>
    </location>
    <ligand>
        <name>heme b</name>
        <dbReference type="ChEBI" id="CHEBI:60344"/>
    </ligand>
    <ligandPart>
        <name>Fe</name>
        <dbReference type="ChEBI" id="CHEBI:18248"/>
    </ligandPart>
</feature>
<feature type="binding site" evidence="16">
    <location>
        <position position="157"/>
    </location>
    <ligand>
        <name>substrate</name>
    </ligand>
</feature>
<gene>
    <name evidence="22" type="ORF">LUZ63_010238</name>
</gene>
<feature type="binding site" evidence="17">
    <location>
        <position position="238"/>
    </location>
    <ligand>
        <name>Ca(2+)</name>
        <dbReference type="ChEBI" id="CHEBI:29108"/>
        <label>2</label>
    </ligand>
</feature>
<comment type="similarity">
    <text evidence="20">Belongs to the peroxidase family. Classical plant (class III) peroxidase subfamily.</text>
</comment>
<keyword evidence="14 20" id="KW-0376">Hydrogen peroxide</keyword>
<feature type="chain" id="PRO_5040533532" description="Peroxidase" evidence="20">
    <location>
        <begin position="22"/>
        <end position="369"/>
    </location>
</feature>
<dbReference type="CDD" id="cd00693">
    <property type="entry name" value="secretory_peroxidase"/>
    <property type="match status" value="1"/>
</dbReference>
<dbReference type="OrthoDB" id="612773at2759"/>
<accession>A0A9Q0HPW0</accession>
<evidence type="ECO:0000256" key="2">
    <source>
        <dbReference type="ARBA" id="ARBA00002322"/>
    </source>
</evidence>
<protein>
    <recommendedName>
        <fullName evidence="4 20">Peroxidase</fullName>
        <ecNumber evidence="4 20">1.11.1.7</ecNumber>
    </recommendedName>
</protein>
<evidence type="ECO:0000256" key="19">
    <source>
        <dbReference type="PIRSR" id="PIRSR600823-5"/>
    </source>
</evidence>
<dbReference type="EC" id="1.11.1.7" evidence="4 20"/>
<comment type="cofactor">
    <cofactor evidence="17 20">
        <name>Ca(2+)</name>
        <dbReference type="ChEBI" id="CHEBI:29108"/>
    </cofactor>
    <text evidence="17 20">Binds 2 calcium ions per subunit.</text>
</comment>
<keyword evidence="13 19" id="KW-1015">Disulfide bond</keyword>
<dbReference type="InterPro" id="IPR019794">
    <property type="entry name" value="Peroxidases_AS"/>
</dbReference>
<feature type="binding site" evidence="17">
    <location>
        <position position="85"/>
    </location>
    <ligand>
        <name>Ca(2+)</name>
        <dbReference type="ChEBI" id="CHEBI:29108"/>
        <label>1</label>
    </ligand>
</feature>
<dbReference type="PRINTS" id="PR00458">
    <property type="entry name" value="PEROXIDASE"/>
</dbReference>
<dbReference type="AlphaFoldDB" id="A0A9Q0HPW0"/>
<comment type="similarity">
    <text evidence="3">Belongs to the peroxidase family. Ascorbate peroxidase subfamily.</text>
</comment>
<dbReference type="PROSITE" id="PS50873">
    <property type="entry name" value="PEROXIDASE_4"/>
    <property type="match status" value="1"/>
</dbReference>
<feature type="binding site" evidence="17">
    <location>
        <position position="74"/>
    </location>
    <ligand>
        <name>Ca(2+)</name>
        <dbReference type="ChEBI" id="CHEBI:29108"/>
        <label>1</label>
    </ligand>
</feature>
<evidence type="ECO:0000256" key="18">
    <source>
        <dbReference type="PIRSR" id="PIRSR600823-4"/>
    </source>
</evidence>
<dbReference type="InterPro" id="IPR033905">
    <property type="entry name" value="Secretory_peroxidase"/>
</dbReference>
<feature type="site" description="Transition state stabilizer" evidence="18">
    <location>
        <position position="61"/>
    </location>
</feature>
<keyword evidence="6 20" id="KW-0575">Peroxidase</keyword>
<feature type="binding site" evidence="17">
    <location>
        <position position="66"/>
    </location>
    <ligand>
        <name>Ca(2+)</name>
        <dbReference type="ChEBI" id="CHEBI:29108"/>
        <label>1</label>
    </ligand>
</feature>
<comment type="subcellular location">
    <subcellularLocation>
        <location evidence="20">Secreted</location>
    </subcellularLocation>
</comment>
<evidence type="ECO:0000256" key="9">
    <source>
        <dbReference type="ARBA" id="ARBA00022729"/>
    </source>
</evidence>
<evidence type="ECO:0000256" key="5">
    <source>
        <dbReference type="ARBA" id="ARBA00022525"/>
    </source>
</evidence>
<evidence type="ECO:0000256" key="13">
    <source>
        <dbReference type="ARBA" id="ARBA00023157"/>
    </source>
</evidence>
<feature type="domain" description="Plant heme peroxidase family profile" evidence="21">
    <location>
        <begin position="22"/>
        <end position="313"/>
    </location>
</feature>
<evidence type="ECO:0000256" key="3">
    <source>
        <dbReference type="ARBA" id="ARBA00006873"/>
    </source>
</evidence>
<dbReference type="InterPro" id="IPR002016">
    <property type="entry name" value="Haem_peroxidase"/>
</dbReference>
<dbReference type="PANTHER" id="PTHR31517:SF59">
    <property type="entry name" value="PEROXIDASE"/>
    <property type="match status" value="1"/>
</dbReference>
<dbReference type="SUPFAM" id="SSF48113">
    <property type="entry name" value="Heme-dependent peroxidases"/>
    <property type="match status" value="1"/>
</dbReference>
<feature type="active site" description="Proton acceptor" evidence="15">
    <location>
        <position position="65"/>
    </location>
</feature>
<feature type="binding site" evidence="17">
    <location>
        <position position="247"/>
    </location>
    <ligand>
        <name>Ca(2+)</name>
        <dbReference type="ChEBI" id="CHEBI:29108"/>
        <label>2</label>
    </ligand>
</feature>
<evidence type="ECO:0000256" key="15">
    <source>
        <dbReference type="PIRSR" id="PIRSR600823-1"/>
    </source>
</evidence>
<evidence type="ECO:0000256" key="16">
    <source>
        <dbReference type="PIRSR" id="PIRSR600823-2"/>
    </source>
</evidence>
<evidence type="ECO:0000256" key="6">
    <source>
        <dbReference type="ARBA" id="ARBA00022559"/>
    </source>
</evidence>
<dbReference type="Proteomes" id="UP001151287">
    <property type="component" value="Unassembled WGS sequence"/>
</dbReference>
<feature type="disulfide bond" evidence="19">
    <location>
        <begin position="32"/>
        <end position="111"/>
    </location>
</feature>
<dbReference type="PROSITE" id="PS51257">
    <property type="entry name" value="PROKAR_LIPOPROTEIN"/>
    <property type="match status" value="1"/>
</dbReference>
<dbReference type="GO" id="GO:0046872">
    <property type="term" value="F:metal ion binding"/>
    <property type="evidence" value="ECO:0007669"/>
    <property type="project" value="UniProtKB-UniRule"/>
</dbReference>
<dbReference type="FunFam" id="1.10.420.10:FF:000007">
    <property type="entry name" value="Peroxidase"/>
    <property type="match status" value="1"/>
</dbReference>
<evidence type="ECO:0000256" key="14">
    <source>
        <dbReference type="ARBA" id="ARBA00023324"/>
    </source>
</evidence>
<evidence type="ECO:0000313" key="23">
    <source>
        <dbReference type="Proteomes" id="UP001151287"/>
    </source>
</evidence>
<comment type="cofactor">
    <cofactor evidence="17 20">
        <name>heme b</name>
        <dbReference type="ChEBI" id="CHEBI:60344"/>
    </cofactor>
    <text evidence="17 20">Binds 1 heme b (iron(II)-protoporphyrin IX) group per subunit.</text>
</comment>
<dbReference type="PROSITE" id="PS00436">
    <property type="entry name" value="PEROXIDASE_2"/>
    <property type="match status" value="1"/>
</dbReference>